<dbReference type="PROSITE" id="PS00012">
    <property type="entry name" value="PHOSPHOPANTETHEINE"/>
    <property type="match status" value="1"/>
</dbReference>
<evidence type="ECO:0000259" key="3">
    <source>
        <dbReference type="PROSITE" id="PS50075"/>
    </source>
</evidence>
<dbReference type="InterPro" id="IPR036736">
    <property type="entry name" value="ACP-like_sf"/>
</dbReference>
<reference evidence="4 5" key="1">
    <citation type="submission" date="2019-03" db="EMBL/GenBank/DDBJ databases">
        <title>Genomic Encyclopedia of Type Strains, Phase IV (KMG-IV): sequencing the most valuable type-strain genomes for metagenomic binning, comparative biology and taxonomic classification.</title>
        <authorList>
            <person name="Goeker M."/>
        </authorList>
    </citation>
    <scope>NUCLEOTIDE SEQUENCE [LARGE SCALE GENOMIC DNA]</scope>
    <source>
        <strain evidence="4 5">DSM 45361</strain>
    </source>
</reference>
<dbReference type="InterPro" id="IPR009081">
    <property type="entry name" value="PP-bd_ACP"/>
</dbReference>
<dbReference type="EMBL" id="SNXZ01000004">
    <property type="protein sequence ID" value="TDP96488.1"/>
    <property type="molecule type" value="Genomic_DNA"/>
</dbReference>
<dbReference type="SUPFAM" id="SSF47336">
    <property type="entry name" value="ACP-like"/>
    <property type="match status" value="1"/>
</dbReference>
<dbReference type="InterPro" id="IPR006162">
    <property type="entry name" value="Ppantetheine_attach_site"/>
</dbReference>
<keyword evidence="5" id="KW-1185">Reference proteome</keyword>
<feature type="domain" description="Carrier" evidence="3">
    <location>
        <begin position="1"/>
        <end position="74"/>
    </location>
</feature>
<evidence type="ECO:0000256" key="2">
    <source>
        <dbReference type="ARBA" id="ARBA00022553"/>
    </source>
</evidence>
<proteinExistence type="predicted"/>
<dbReference type="PROSITE" id="PS50075">
    <property type="entry name" value="CARRIER"/>
    <property type="match status" value="1"/>
</dbReference>
<protein>
    <submittedName>
        <fullName evidence="4">Acyl carrier protein</fullName>
    </submittedName>
</protein>
<evidence type="ECO:0000313" key="4">
    <source>
        <dbReference type="EMBL" id="TDP96488.1"/>
    </source>
</evidence>
<dbReference type="AlphaFoldDB" id="A0A4V3CZ40"/>
<keyword evidence="2" id="KW-0597">Phosphoprotein</keyword>
<evidence type="ECO:0000256" key="1">
    <source>
        <dbReference type="ARBA" id="ARBA00022450"/>
    </source>
</evidence>
<dbReference type="Gene3D" id="1.10.1200.10">
    <property type="entry name" value="ACP-like"/>
    <property type="match status" value="1"/>
</dbReference>
<comment type="caution">
    <text evidence="4">The sequence shown here is derived from an EMBL/GenBank/DDBJ whole genome shotgun (WGS) entry which is preliminary data.</text>
</comment>
<keyword evidence="1" id="KW-0596">Phosphopantetheine</keyword>
<dbReference type="Proteomes" id="UP000295444">
    <property type="component" value="Unassembled WGS sequence"/>
</dbReference>
<dbReference type="Pfam" id="PF00550">
    <property type="entry name" value="PP-binding"/>
    <property type="match status" value="1"/>
</dbReference>
<name>A0A4V3CZ40_LABRH</name>
<dbReference type="RefSeq" id="WP_133851832.1">
    <property type="nucleotide sequence ID" value="NZ_SNXZ01000004.1"/>
</dbReference>
<organism evidence="4 5">
    <name type="scientific">Labedaea rhizosphaerae</name>
    <dbReference type="NCBI Taxonomy" id="598644"/>
    <lineage>
        <taxon>Bacteria</taxon>
        <taxon>Bacillati</taxon>
        <taxon>Actinomycetota</taxon>
        <taxon>Actinomycetes</taxon>
        <taxon>Pseudonocardiales</taxon>
        <taxon>Pseudonocardiaceae</taxon>
        <taxon>Labedaea</taxon>
    </lineage>
</organism>
<accession>A0A4V3CZ40</accession>
<gene>
    <name evidence="4" type="ORF">EV186_104476</name>
</gene>
<dbReference type="OrthoDB" id="3392378at2"/>
<sequence>MQQAQFDQFVTERTKIVVTDPQKPFVDLGLDSLGFLNLVMAVEEQFGIELDPDDLANPELATPAGLRAYAASRSTE</sequence>
<evidence type="ECO:0000313" key="5">
    <source>
        <dbReference type="Proteomes" id="UP000295444"/>
    </source>
</evidence>